<keyword evidence="6" id="KW-0472">Membrane</keyword>
<dbReference type="GO" id="GO:0005776">
    <property type="term" value="C:autophagosome"/>
    <property type="evidence" value="ECO:0007669"/>
    <property type="project" value="TreeGrafter"/>
</dbReference>
<dbReference type="InterPro" id="IPR045269">
    <property type="entry name" value="Atg1-like"/>
</dbReference>
<keyword evidence="3 8" id="KW-0418">Kinase</keyword>
<protein>
    <submittedName>
        <fullName evidence="8">Protein kinase</fullName>
    </submittedName>
</protein>
<dbReference type="RefSeq" id="WP_213496383.1">
    <property type="nucleotide sequence ID" value="NZ_CP074694.1"/>
</dbReference>
<organism evidence="8 9">
    <name type="scientific">Telmatocola sphagniphila</name>
    <dbReference type="NCBI Taxonomy" id="1123043"/>
    <lineage>
        <taxon>Bacteria</taxon>
        <taxon>Pseudomonadati</taxon>
        <taxon>Planctomycetota</taxon>
        <taxon>Planctomycetia</taxon>
        <taxon>Gemmatales</taxon>
        <taxon>Gemmataceae</taxon>
    </lineage>
</organism>
<evidence type="ECO:0000256" key="5">
    <source>
        <dbReference type="SAM" id="MobiDB-lite"/>
    </source>
</evidence>
<evidence type="ECO:0000256" key="4">
    <source>
        <dbReference type="ARBA" id="ARBA00022840"/>
    </source>
</evidence>
<dbReference type="Pfam" id="PF00069">
    <property type="entry name" value="Pkinase"/>
    <property type="match status" value="1"/>
</dbReference>
<sequence>MNFGDYRIGDQLSKSLLAQVHRADHLTLQLPVVLRRWDPELLKNFESPEEYALRVQAATAMHHPHLVATLDAGLQDGVPYTASEYLQSAELNQFVVEMGAVPQSLACEYIRQAATGIQAAHDAGFYQGWLSPSSLMLQPVVEKIRGDGSKSLRPSPDSSIKVADVGLLPQRPTIHDRPYDPEADLGPVEFLAPERIGSTAFDSRTDAYGLGACLYYLLSAQTPFQAGSPIEVLLLIQQSNPARLDTLRNDVDPIVADLVERCLSKDAALRPTVIEIAQTLQAFSSSVQITQPHTEPLSEEELPEPHNAFSGSLENYSDEETSSAPILPRKEEGGIKTSTWLMIGAVTWLVGLVGWFLIFNGSGSDSKPSPPAKTKSK</sequence>
<accession>A0A8E6B534</accession>
<dbReference type="Proteomes" id="UP000676194">
    <property type="component" value="Chromosome"/>
</dbReference>
<dbReference type="Gene3D" id="3.30.200.20">
    <property type="entry name" value="Phosphorylase Kinase, domain 1"/>
    <property type="match status" value="1"/>
</dbReference>
<dbReference type="InterPro" id="IPR000719">
    <property type="entry name" value="Prot_kinase_dom"/>
</dbReference>
<reference evidence="8" key="1">
    <citation type="submission" date="2021-05" db="EMBL/GenBank/DDBJ databases">
        <title>Complete genome sequence of the cellulolytic planctomycete Telmatocola sphagniphila SP2T and characterization of the first cellulase from planctomycetes.</title>
        <authorList>
            <person name="Rakitin A.L."/>
            <person name="Beletsky A.V."/>
            <person name="Naumoff D.G."/>
            <person name="Kulichevskaya I.S."/>
            <person name="Mardanov A.V."/>
            <person name="Ravin N.V."/>
            <person name="Dedysh S.N."/>
        </authorList>
    </citation>
    <scope>NUCLEOTIDE SEQUENCE</scope>
    <source>
        <strain evidence="8">SP2T</strain>
    </source>
</reference>
<name>A0A8E6B534_9BACT</name>
<dbReference type="GO" id="GO:0000407">
    <property type="term" value="C:phagophore assembly site"/>
    <property type="evidence" value="ECO:0007669"/>
    <property type="project" value="TreeGrafter"/>
</dbReference>
<evidence type="ECO:0000259" key="7">
    <source>
        <dbReference type="PROSITE" id="PS50011"/>
    </source>
</evidence>
<keyword evidence="9" id="KW-1185">Reference proteome</keyword>
<dbReference type="InterPro" id="IPR011009">
    <property type="entry name" value="Kinase-like_dom_sf"/>
</dbReference>
<dbReference type="GO" id="GO:0005829">
    <property type="term" value="C:cytosol"/>
    <property type="evidence" value="ECO:0007669"/>
    <property type="project" value="TreeGrafter"/>
</dbReference>
<dbReference type="PANTHER" id="PTHR24348">
    <property type="entry name" value="SERINE/THREONINE-PROTEIN KINASE UNC-51-RELATED"/>
    <property type="match status" value="1"/>
</dbReference>
<keyword evidence="2" id="KW-0547">Nucleotide-binding</keyword>
<feature type="domain" description="Protein kinase" evidence="7">
    <location>
        <begin position="6"/>
        <end position="284"/>
    </location>
</feature>
<evidence type="ECO:0000313" key="9">
    <source>
        <dbReference type="Proteomes" id="UP000676194"/>
    </source>
</evidence>
<proteinExistence type="predicted"/>
<evidence type="ECO:0000256" key="3">
    <source>
        <dbReference type="ARBA" id="ARBA00022777"/>
    </source>
</evidence>
<dbReference type="PANTHER" id="PTHR24348:SF22">
    <property type="entry name" value="NON-SPECIFIC SERINE_THREONINE PROTEIN KINASE"/>
    <property type="match status" value="1"/>
</dbReference>
<evidence type="ECO:0000256" key="6">
    <source>
        <dbReference type="SAM" id="Phobius"/>
    </source>
</evidence>
<dbReference type="Gene3D" id="1.10.510.10">
    <property type="entry name" value="Transferase(Phosphotransferase) domain 1"/>
    <property type="match status" value="1"/>
</dbReference>
<keyword evidence="6" id="KW-0812">Transmembrane</keyword>
<dbReference type="GO" id="GO:0016020">
    <property type="term" value="C:membrane"/>
    <property type="evidence" value="ECO:0007669"/>
    <property type="project" value="TreeGrafter"/>
</dbReference>
<dbReference type="KEGG" id="tsph:KIH39_24295"/>
<dbReference type="EMBL" id="CP074694">
    <property type="protein sequence ID" value="QVL31921.1"/>
    <property type="molecule type" value="Genomic_DNA"/>
</dbReference>
<gene>
    <name evidence="8" type="ORF">KIH39_24295</name>
</gene>
<evidence type="ECO:0000256" key="2">
    <source>
        <dbReference type="ARBA" id="ARBA00022741"/>
    </source>
</evidence>
<keyword evidence="6" id="KW-1133">Transmembrane helix</keyword>
<keyword evidence="4" id="KW-0067">ATP-binding</keyword>
<feature type="transmembrane region" description="Helical" evidence="6">
    <location>
        <begin position="339"/>
        <end position="359"/>
    </location>
</feature>
<dbReference type="GO" id="GO:0005524">
    <property type="term" value="F:ATP binding"/>
    <property type="evidence" value="ECO:0007669"/>
    <property type="project" value="UniProtKB-KW"/>
</dbReference>
<dbReference type="SUPFAM" id="SSF56112">
    <property type="entry name" value="Protein kinase-like (PK-like)"/>
    <property type="match status" value="1"/>
</dbReference>
<feature type="region of interest" description="Disordered" evidence="5">
    <location>
        <begin position="291"/>
        <end position="328"/>
    </location>
</feature>
<dbReference type="PROSITE" id="PS50011">
    <property type="entry name" value="PROTEIN_KINASE_DOM"/>
    <property type="match status" value="1"/>
</dbReference>
<evidence type="ECO:0000256" key="1">
    <source>
        <dbReference type="ARBA" id="ARBA00022679"/>
    </source>
</evidence>
<evidence type="ECO:0000313" key="8">
    <source>
        <dbReference type="EMBL" id="QVL31921.1"/>
    </source>
</evidence>
<dbReference type="GO" id="GO:0004674">
    <property type="term" value="F:protein serine/threonine kinase activity"/>
    <property type="evidence" value="ECO:0007669"/>
    <property type="project" value="InterPro"/>
</dbReference>
<dbReference type="AlphaFoldDB" id="A0A8E6B534"/>
<keyword evidence="1" id="KW-0808">Transferase</keyword>